<evidence type="ECO:0000313" key="5">
    <source>
        <dbReference type="Proteomes" id="UP000663908"/>
    </source>
</evidence>
<gene>
    <name evidence="4" type="primary">spoIIAA1</name>
    <name evidence="4" type="ORF">S1361_00635</name>
</gene>
<dbReference type="PANTHER" id="PTHR33495">
    <property type="entry name" value="ANTI-SIGMA FACTOR ANTAGONIST TM_1081-RELATED-RELATED"/>
    <property type="match status" value="1"/>
</dbReference>
<comment type="similarity">
    <text evidence="1 2">Belongs to the anti-sigma-factor antagonist family.</text>
</comment>
<proteinExistence type="inferred from homology"/>
<protein>
    <recommendedName>
        <fullName evidence="2">Anti-sigma factor antagonist</fullName>
    </recommendedName>
</protein>
<accession>A0ABX7THG4</accession>
<dbReference type="SUPFAM" id="SSF52091">
    <property type="entry name" value="SpoIIaa-like"/>
    <property type="match status" value="1"/>
</dbReference>
<feature type="domain" description="STAS" evidence="3">
    <location>
        <begin position="13"/>
        <end position="104"/>
    </location>
</feature>
<dbReference type="PROSITE" id="PS50801">
    <property type="entry name" value="STAS"/>
    <property type="match status" value="1"/>
</dbReference>
<dbReference type="CDD" id="cd07043">
    <property type="entry name" value="STAS_anti-anti-sigma_factors"/>
    <property type="match status" value="1"/>
</dbReference>
<name>A0ABX7THG4_STRCY</name>
<dbReference type="InterPro" id="IPR002645">
    <property type="entry name" value="STAS_dom"/>
</dbReference>
<sequence length="158" mass="16823">MTDTEQAEQVGGLSVVATAADGVRVLTLAGEIDHHTGDQLRNVLDVTGTARPRIVVDMRRVTFMDSSGINLLIAVYRAVTEADGWLRLAAPTDSVLRVLHLVGIDGIIECHPTPPSPKPSLPDPLHTPSRARNVRALKGGLTPALRRSTAAARAANTR</sequence>
<dbReference type="PANTHER" id="PTHR33495:SF2">
    <property type="entry name" value="ANTI-SIGMA FACTOR ANTAGONIST TM_1081-RELATED"/>
    <property type="match status" value="1"/>
</dbReference>
<dbReference type="EMBL" id="CP071839">
    <property type="protein sequence ID" value="QTD95825.1"/>
    <property type="molecule type" value="Genomic_DNA"/>
</dbReference>
<dbReference type="NCBIfam" id="TIGR00377">
    <property type="entry name" value="ant_ant_sig"/>
    <property type="match status" value="1"/>
</dbReference>
<dbReference type="Proteomes" id="UP000663908">
    <property type="component" value="Chromosome"/>
</dbReference>
<dbReference type="Pfam" id="PF01740">
    <property type="entry name" value="STAS"/>
    <property type="match status" value="1"/>
</dbReference>
<evidence type="ECO:0000313" key="4">
    <source>
        <dbReference type="EMBL" id="QTD95825.1"/>
    </source>
</evidence>
<evidence type="ECO:0000256" key="2">
    <source>
        <dbReference type="RuleBase" id="RU003749"/>
    </source>
</evidence>
<dbReference type="InterPro" id="IPR036513">
    <property type="entry name" value="STAS_dom_sf"/>
</dbReference>
<keyword evidence="5" id="KW-1185">Reference proteome</keyword>
<dbReference type="Gene3D" id="3.30.750.24">
    <property type="entry name" value="STAS domain"/>
    <property type="match status" value="1"/>
</dbReference>
<dbReference type="InterPro" id="IPR003658">
    <property type="entry name" value="Anti-sigma_ant"/>
</dbReference>
<reference evidence="4 5" key="1">
    <citation type="submission" date="2021-03" db="EMBL/GenBank/DDBJ databases">
        <title>Complete genome sequence of Streptomyces cyanogenus S136, producer of anticancer angucycline landomycin A.</title>
        <authorList>
            <person name="Hrab P."/>
            <person name="Ruckert C."/>
            <person name="Busche T."/>
            <person name="Ostash I."/>
            <person name="Kalinowski J."/>
            <person name="Fedorenko V."/>
            <person name="Yushchuk O."/>
            <person name="Ostash B."/>
        </authorList>
    </citation>
    <scope>NUCLEOTIDE SEQUENCE [LARGE SCALE GENOMIC DNA]</scope>
    <source>
        <strain evidence="4 5">S136</strain>
    </source>
</reference>
<organism evidence="4 5">
    <name type="scientific">Streptomyces cyanogenus</name>
    <dbReference type="NCBI Taxonomy" id="80860"/>
    <lineage>
        <taxon>Bacteria</taxon>
        <taxon>Bacillati</taxon>
        <taxon>Actinomycetota</taxon>
        <taxon>Actinomycetes</taxon>
        <taxon>Kitasatosporales</taxon>
        <taxon>Streptomycetaceae</taxon>
        <taxon>Streptomyces</taxon>
    </lineage>
</organism>
<evidence type="ECO:0000256" key="1">
    <source>
        <dbReference type="ARBA" id="ARBA00009013"/>
    </source>
</evidence>
<evidence type="ECO:0000259" key="3">
    <source>
        <dbReference type="PROSITE" id="PS50801"/>
    </source>
</evidence>